<evidence type="ECO:0000313" key="2">
    <source>
        <dbReference type="Proteomes" id="UP000254235"/>
    </source>
</evidence>
<dbReference type="GeneID" id="78570225"/>
<protein>
    <recommendedName>
        <fullName evidence="3">HTH tetR-type domain-containing protein</fullName>
    </recommendedName>
</protein>
<dbReference type="Proteomes" id="UP000254235">
    <property type="component" value="Unassembled WGS sequence"/>
</dbReference>
<dbReference type="RefSeq" id="WP_115082891.1">
    <property type="nucleotide sequence ID" value="NZ_JABZTR010000066.1"/>
</dbReference>
<dbReference type="OrthoDB" id="836882at2"/>
<gene>
    <name evidence="1" type="ORF">NCTC13043_00490</name>
</gene>
<reference evidence="1 2" key="1">
    <citation type="submission" date="2018-06" db="EMBL/GenBank/DDBJ databases">
        <authorList>
            <consortium name="Pathogen Informatics"/>
            <person name="Doyle S."/>
        </authorList>
    </citation>
    <scope>NUCLEOTIDE SEQUENCE [LARGE SCALE GENOMIC DNA]</scope>
    <source>
        <strain evidence="1 2">NCTC13043</strain>
    </source>
</reference>
<organism evidence="1 2">
    <name type="scientific">Prevotella pallens</name>
    <dbReference type="NCBI Taxonomy" id="60133"/>
    <lineage>
        <taxon>Bacteria</taxon>
        <taxon>Pseudomonadati</taxon>
        <taxon>Bacteroidota</taxon>
        <taxon>Bacteroidia</taxon>
        <taxon>Bacteroidales</taxon>
        <taxon>Prevotellaceae</taxon>
        <taxon>Prevotella</taxon>
    </lineage>
</organism>
<evidence type="ECO:0008006" key="3">
    <source>
        <dbReference type="Google" id="ProtNLM"/>
    </source>
</evidence>
<evidence type="ECO:0000313" key="1">
    <source>
        <dbReference type="EMBL" id="SUC11634.1"/>
    </source>
</evidence>
<dbReference type="AlphaFoldDB" id="A0A379EZU6"/>
<sequence length="203" mass="23808">MYKRRYLGRRTEKEIEQDVMRAIATIISEKGISSVTIKEVSNLSKTDVIVLERRFKNDEELIKAYTSQFDYFLNDNIAINPNDYKNAEAFFMNLIEKFIDAIYKNKDMQSIMVWEMYENSSLTRKSARKREVTLKEFLPSFTKQINNERISPRALFAVLTGGLYYVLLRGNRSTFCGLDFSTKSGRKLLAETIFKIVRQFINE</sequence>
<dbReference type="EMBL" id="UGTP01000001">
    <property type="protein sequence ID" value="SUC11634.1"/>
    <property type="molecule type" value="Genomic_DNA"/>
</dbReference>
<accession>A0A379EZU6</accession>
<dbReference type="Gene3D" id="1.10.357.10">
    <property type="entry name" value="Tetracycline Repressor, domain 2"/>
    <property type="match status" value="1"/>
</dbReference>
<proteinExistence type="predicted"/>
<name>A0A379EZU6_9BACT</name>